<dbReference type="Proteomes" id="UP000248423">
    <property type="component" value="Unassembled WGS sequence"/>
</dbReference>
<evidence type="ECO:0000313" key="2">
    <source>
        <dbReference type="Proteomes" id="UP000248423"/>
    </source>
</evidence>
<proteinExistence type="predicted"/>
<organism evidence="1 2">
    <name type="scientific">Aspergillus sclerotiicarbonarius (strain CBS 121057 / IBT 28362)</name>
    <dbReference type="NCBI Taxonomy" id="1448318"/>
    <lineage>
        <taxon>Eukaryota</taxon>
        <taxon>Fungi</taxon>
        <taxon>Dikarya</taxon>
        <taxon>Ascomycota</taxon>
        <taxon>Pezizomycotina</taxon>
        <taxon>Eurotiomycetes</taxon>
        <taxon>Eurotiomycetidae</taxon>
        <taxon>Eurotiales</taxon>
        <taxon>Aspergillaceae</taxon>
        <taxon>Aspergillus</taxon>
        <taxon>Aspergillus subgen. Circumdati</taxon>
    </lineage>
</organism>
<name>A0A319E245_ASPSB</name>
<sequence>MATATIRSWSCLFFFFLFLFFFFSFPSLFCAWRFMGILPQQMKNSGSNVGGIAYEPERFIWLRSTSHPGFGLRFTTALSPPAARHVHGSSFPLILPFYSRPVPWSTLHPSHTVSFNLVLFCKRENWAASHCTLSHSVIVNPSFPVLQAPILCRRVVRVQLSGIGPAEEDSHHYRSALAGQINAIPFLQGFSNIRALVVDVP</sequence>
<evidence type="ECO:0000313" key="1">
    <source>
        <dbReference type="EMBL" id="PYI04131.1"/>
    </source>
</evidence>
<dbReference type="AlphaFoldDB" id="A0A319E245"/>
<dbReference type="VEuPathDB" id="FungiDB:BO78DRAFT_177002"/>
<dbReference type="EMBL" id="KZ826372">
    <property type="protein sequence ID" value="PYI04131.1"/>
    <property type="molecule type" value="Genomic_DNA"/>
</dbReference>
<accession>A0A319E245</accession>
<protein>
    <submittedName>
        <fullName evidence="1">Uncharacterized protein</fullName>
    </submittedName>
</protein>
<gene>
    <name evidence="1" type="ORF">BO78DRAFT_177002</name>
</gene>
<keyword evidence="2" id="KW-1185">Reference proteome</keyword>
<reference evidence="1 2" key="1">
    <citation type="submission" date="2018-02" db="EMBL/GenBank/DDBJ databases">
        <title>The genomes of Aspergillus section Nigri reveals drivers in fungal speciation.</title>
        <authorList>
            <consortium name="DOE Joint Genome Institute"/>
            <person name="Vesth T.C."/>
            <person name="Nybo J."/>
            <person name="Theobald S."/>
            <person name="Brandl J."/>
            <person name="Frisvad J.C."/>
            <person name="Nielsen K.F."/>
            <person name="Lyhne E.K."/>
            <person name="Kogle M.E."/>
            <person name="Kuo A."/>
            <person name="Riley R."/>
            <person name="Clum A."/>
            <person name="Nolan M."/>
            <person name="Lipzen A."/>
            <person name="Salamov A."/>
            <person name="Henrissat B."/>
            <person name="Wiebenga A."/>
            <person name="De vries R.P."/>
            <person name="Grigoriev I.V."/>
            <person name="Mortensen U.H."/>
            <person name="Andersen M.R."/>
            <person name="Baker S.E."/>
        </authorList>
    </citation>
    <scope>NUCLEOTIDE SEQUENCE [LARGE SCALE GENOMIC DNA]</scope>
    <source>
        <strain evidence="1 2">CBS 121057</strain>
    </source>
</reference>